<dbReference type="AlphaFoldDB" id="A0A223NTM4"/>
<name>A0A223NTM4_9SPHI</name>
<feature type="signal peptide" evidence="2">
    <location>
        <begin position="1"/>
        <end position="22"/>
    </location>
</feature>
<dbReference type="GO" id="GO:0015562">
    <property type="term" value="F:efflux transmembrane transporter activity"/>
    <property type="evidence" value="ECO:0007669"/>
    <property type="project" value="InterPro"/>
</dbReference>
<reference evidence="3 4" key="1">
    <citation type="submission" date="2017-08" db="EMBL/GenBank/DDBJ databases">
        <title>Complete genome sequence of Mucilaginibacter sp. strain BJC16-A31.</title>
        <authorList>
            <consortium name="Henan University of Science and Technology"/>
            <person name="You X."/>
        </authorList>
    </citation>
    <scope>NUCLEOTIDE SEQUENCE [LARGE SCALE GENOMIC DNA]</scope>
    <source>
        <strain evidence="3 4">BJC16-A31</strain>
    </source>
</reference>
<keyword evidence="2" id="KW-0564">Palmitate</keyword>
<protein>
    <recommendedName>
        <fullName evidence="5">Efflux transporter, outer membrane factor (OMF) lipoprotein, NodT family</fullName>
    </recommendedName>
</protein>
<evidence type="ECO:0000256" key="1">
    <source>
        <dbReference type="ARBA" id="ARBA00007613"/>
    </source>
</evidence>
<dbReference type="RefSeq" id="WP_094569523.1">
    <property type="nucleotide sequence ID" value="NZ_CP022743.1"/>
</dbReference>
<dbReference type="GO" id="GO:0005886">
    <property type="term" value="C:plasma membrane"/>
    <property type="evidence" value="ECO:0007669"/>
    <property type="project" value="UniProtKB-SubCell"/>
</dbReference>
<dbReference type="PROSITE" id="PS51257">
    <property type="entry name" value="PROKAR_LIPOPROTEIN"/>
    <property type="match status" value="1"/>
</dbReference>
<dbReference type="PANTHER" id="PTHR30203">
    <property type="entry name" value="OUTER MEMBRANE CATION EFFLUX PROTEIN"/>
    <property type="match status" value="1"/>
</dbReference>
<keyword evidence="4" id="KW-1185">Reference proteome</keyword>
<dbReference type="OrthoDB" id="9770517at2"/>
<keyword evidence="2" id="KW-0472">Membrane</keyword>
<keyword evidence="2" id="KW-0812">Transmembrane</keyword>
<accession>A0A223NTM4</accession>
<dbReference type="InterPro" id="IPR003423">
    <property type="entry name" value="OMP_efflux"/>
</dbReference>
<dbReference type="Gene3D" id="1.20.1600.10">
    <property type="entry name" value="Outer membrane efflux proteins (OEP)"/>
    <property type="match status" value="1"/>
</dbReference>
<evidence type="ECO:0000256" key="2">
    <source>
        <dbReference type="RuleBase" id="RU362097"/>
    </source>
</evidence>
<comment type="subcellular location">
    <subcellularLocation>
        <location evidence="2">Cell membrane</location>
        <topology evidence="2">Lipid-anchor</topology>
    </subcellularLocation>
</comment>
<dbReference type="EMBL" id="CP022743">
    <property type="protein sequence ID" value="ASU32998.1"/>
    <property type="molecule type" value="Genomic_DNA"/>
</dbReference>
<dbReference type="SUPFAM" id="SSF56954">
    <property type="entry name" value="Outer membrane efflux proteins (OEP)"/>
    <property type="match status" value="1"/>
</dbReference>
<keyword evidence="2" id="KW-0732">Signal</keyword>
<sequence length="468" mass="51517">MKRTYLKYTFLTFALLSTALSCKITKTYRQPDLNTTDLYRNQQTTDTTSIAALPWEKMFADTVLKSLIHEGLYNNLNLKIAVQKIYEAQAALGQSKAALLPSLSANANATRSKQSAASLNYPAGIAINTLTTSYQLGLSSSWEADIWGKLTSAKRAAFNTLLQTDAAKRAVQTQLIADIANNYYTLLALDKQLEITSLTLKNRIKDVETMKSLKEGAVVNGAAVVQSEANRYAAEVAIPDIKRSIRETENAIDILVGRPPGPLNRLKLDAQKQTDSLQTGIPSQLLKNRPDVQQAEYAFRSAFENTNAAHTYFYPSLTITASGGWSNLQLKDFFVGSIFYNLAAGLTQPIFNQGINKARLKTAQAQQMEALYNFQQSLLVAGQEVSNALYAYQTAAEKGDARSKQIAALTKAVDYTQELLRYSSATNYTDVLTSEQNLLSAQLDGVNDRLQQLQAVVNLYRALGGGWK</sequence>
<proteinExistence type="inferred from homology"/>
<keyword evidence="2" id="KW-0449">Lipoprotein</keyword>
<organism evidence="3 4">
    <name type="scientific">Mucilaginibacter xinganensis</name>
    <dbReference type="NCBI Taxonomy" id="1234841"/>
    <lineage>
        <taxon>Bacteria</taxon>
        <taxon>Pseudomonadati</taxon>
        <taxon>Bacteroidota</taxon>
        <taxon>Sphingobacteriia</taxon>
        <taxon>Sphingobacteriales</taxon>
        <taxon>Sphingobacteriaceae</taxon>
        <taxon>Mucilaginibacter</taxon>
    </lineage>
</organism>
<evidence type="ECO:0008006" key="5">
    <source>
        <dbReference type="Google" id="ProtNLM"/>
    </source>
</evidence>
<gene>
    <name evidence="3" type="ORF">MuYL_1098</name>
</gene>
<keyword evidence="2" id="KW-1134">Transmembrane beta strand</keyword>
<evidence type="ECO:0000313" key="3">
    <source>
        <dbReference type="EMBL" id="ASU32998.1"/>
    </source>
</evidence>
<dbReference type="KEGG" id="muc:MuYL_1098"/>
<dbReference type="PANTHER" id="PTHR30203:SF33">
    <property type="entry name" value="BLR4455 PROTEIN"/>
    <property type="match status" value="1"/>
</dbReference>
<feature type="chain" id="PRO_5011815301" description="Efflux transporter, outer membrane factor (OMF) lipoprotein, NodT family" evidence="2">
    <location>
        <begin position="23"/>
        <end position="468"/>
    </location>
</feature>
<evidence type="ECO:0000313" key="4">
    <source>
        <dbReference type="Proteomes" id="UP000215002"/>
    </source>
</evidence>
<dbReference type="Pfam" id="PF02321">
    <property type="entry name" value="OEP"/>
    <property type="match status" value="2"/>
</dbReference>
<comment type="similarity">
    <text evidence="1 2">Belongs to the outer membrane factor (OMF) (TC 1.B.17) family.</text>
</comment>
<dbReference type="NCBIfam" id="TIGR01845">
    <property type="entry name" value="outer_NodT"/>
    <property type="match status" value="1"/>
</dbReference>
<dbReference type="Gene3D" id="2.20.200.10">
    <property type="entry name" value="Outer membrane efflux proteins (OEP)"/>
    <property type="match status" value="1"/>
</dbReference>
<dbReference type="InterPro" id="IPR010131">
    <property type="entry name" value="MdtP/NodT-like"/>
</dbReference>
<dbReference type="Proteomes" id="UP000215002">
    <property type="component" value="Chromosome"/>
</dbReference>